<proteinExistence type="predicted"/>
<protein>
    <submittedName>
        <fullName evidence="1">Uncharacterized protein</fullName>
    </submittedName>
</protein>
<sequence length="583" mass="66860">MATYRGSFYFVNKDSSNLTRKDANEAFRISSHVTNKYYQWAKRNRKKYAVNVGESQHRLEAQALQKVHKSQNFIWSAAPVSHVGDECVQLGSGANSSAYGSASPHDSLEHLEQPSSTEEIGRQYLNFQLWPEALSERECRMPKRFDFNPPDWAACPLFRKEALAVFRDWCLSYSCVGIQQANYRQSIDAAWRAKATAFVTDKKSLHGWYSSVLILKALYMQPESFTFLYPMALRHQNRSLMLLRAHVSLYNGDFRANVAHEPVLWEAVERLGGLDALDPDTRAFVILMDNGHSRFTLTRPHLHYTHFDPGSFHSQPELAQYGPLLSNLDSQFRLWDEAFLLPDDALSDDLHNYIMAHREFVAAQALASRLLSEKDQNAADAVFYWLHRRRDSLSSWTMTVYCNIVQTMTPQTPMSRRTRRQLHACICLAVSYAMSFIYGFTLPLEKWLLYIPIQNLRPQIEILLDCMRKRGTLPSAASSGTATSLPTPPVAITHHESLLFLFFVGACAEQLSDGTGKRPELLIDKRWYSTRFAEMTKILRLRTWKESKKVLEMFLYGDGMVLDRFVEGLFELRNELAMSGGML</sequence>
<dbReference type="OrthoDB" id="4134592at2759"/>
<accession>A0A0D2B1C5</accession>
<name>A0A0D2B1C5_9EURO</name>
<evidence type="ECO:0000313" key="2">
    <source>
        <dbReference type="Proteomes" id="UP000053328"/>
    </source>
</evidence>
<dbReference type="RefSeq" id="XP_016232944.1">
    <property type="nucleotide sequence ID" value="XM_016384321.1"/>
</dbReference>
<dbReference type="AlphaFoldDB" id="A0A0D2B1C5"/>
<dbReference type="GeneID" id="27337089"/>
<gene>
    <name evidence="1" type="ORF">PV08_10006</name>
</gene>
<dbReference type="HOGENOM" id="CLU_030039_0_0_1"/>
<reference evidence="1 2" key="1">
    <citation type="submission" date="2015-01" db="EMBL/GenBank/DDBJ databases">
        <title>The Genome Sequence of Exophiala spinifera CBS89968.</title>
        <authorList>
            <consortium name="The Broad Institute Genomics Platform"/>
            <person name="Cuomo C."/>
            <person name="de Hoog S."/>
            <person name="Gorbushina A."/>
            <person name="Stielow B."/>
            <person name="Teixiera M."/>
            <person name="Abouelleil A."/>
            <person name="Chapman S.B."/>
            <person name="Priest M."/>
            <person name="Young S.K."/>
            <person name="Wortman J."/>
            <person name="Nusbaum C."/>
            <person name="Birren B."/>
        </authorList>
    </citation>
    <scope>NUCLEOTIDE SEQUENCE [LARGE SCALE GENOMIC DNA]</scope>
    <source>
        <strain evidence="1 2">CBS 89968</strain>
    </source>
</reference>
<dbReference type="EMBL" id="KN847498">
    <property type="protein sequence ID" value="KIW12728.1"/>
    <property type="molecule type" value="Genomic_DNA"/>
</dbReference>
<keyword evidence="2" id="KW-1185">Reference proteome</keyword>
<dbReference type="VEuPathDB" id="FungiDB:PV08_10006"/>
<evidence type="ECO:0000313" key="1">
    <source>
        <dbReference type="EMBL" id="KIW12728.1"/>
    </source>
</evidence>
<organism evidence="1 2">
    <name type="scientific">Exophiala spinifera</name>
    <dbReference type="NCBI Taxonomy" id="91928"/>
    <lineage>
        <taxon>Eukaryota</taxon>
        <taxon>Fungi</taxon>
        <taxon>Dikarya</taxon>
        <taxon>Ascomycota</taxon>
        <taxon>Pezizomycotina</taxon>
        <taxon>Eurotiomycetes</taxon>
        <taxon>Chaetothyriomycetidae</taxon>
        <taxon>Chaetothyriales</taxon>
        <taxon>Herpotrichiellaceae</taxon>
        <taxon>Exophiala</taxon>
    </lineage>
</organism>
<dbReference type="Proteomes" id="UP000053328">
    <property type="component" value="Unassembled WGS sequence"/>
</dbReference>